<feature type="compositionally biased region" description="Basic and acidic residues" evidence="2">
    <location>
        <begin position="24"/>
        <end position="36"/>
    </location>
</feature>
<feature type="compositionally biased region" description="Basic and acidic residues" evidence="2">
    <location>
        <begin position="163"/>
        <end position="178"/>
    </location>
</feature>
<evidence type="ECO:0000256" key="3">
    <source>
        <dbReference type="SAM" id="Phobius"/>
    </source>
</evidence>
<evidence type="ECO:0000313" key="5">
    <source>
        <dbReference type="Proteomes" id="UP001476798"/>
    </source>
</evidence>
<dbReference type="PANTHER" id="PTHR32428">
    <property type="entry name" value="TARGET OF RAPAMYCIN COMPLEX 2 SUBUNIT BIT61-RELATED"/>
    <property type="match status" value="1"/>
</dbReference>
<keyword evidence="3" id="KW-0812">Transmembrane</keyword>
<evidence type="ECO:0000256" key="2">
    <source>
        <dbReference type="SAM" id="MobiDB-lite"/>
    </source>
</evidence>
<proteinExistence type="inferred from homology"/>
<keyword evidence="3" id="KW-0472">Membrane</keyword>
<feature type="transmembrane region" description="Helical" evidence="3">
    <location>
        <begin position="433"/>
        <end position="453"/>
    </location>
</feature>
<reference evidence="4 5" key="1">
    <citation type="submission" date="2021-06" db="EMBL/GenBank/DDBJ databases">
        <authorList>
            <person name="Palmer J.M."/>
        </authorList>
    </citation>
    <scope>NUCLEOTIDE SEQUENCE [LARGE SCALE GENOMIC DNA]</scope>
    <source>
        <strain evidence="4 5">GA_2019</strain>
        <tissue evidence="4">Muscle</tissue>
    </source>
</reference>
<accession>A0ABV0MS21</accession>
<name>A0ABV0MS21_9TELE</name>
<keyword evidence="3" id="KW-1133">Transmembrane helix</keyword>
<comment type="similarity">
    <text evidence="1">Belongs to the PROTOR family.</text>
</comment>
<comment type="caution">
    <text evidence="4">The sequence shown here is derived from an EMBL/GenBank/DDBJ whole genome shotgun (WGS) entry which is preliminary data.</text>
</comment>
<feature type="compositionally biased region" description="Polar residues" evidence="2">
    <location>
        <begin position="1"/>
        <end position="12"/>
    </location>
</feature>
<evidence type="ECO:0000313" key="4">
    <source>
        <dbReference type="EMBL" id="MEQ2161233.1"/>
    </source>
</evidence>
<feature type="transmembrane region" description="Helical" evidence="3">
    <location>
        <begin position="125"/>
        <end position="144"/>
    </location>
</feature>
<feature type="transmembrane region" description="Helical" evidence="3">
    <location>
        <begin position="459"/>
        <end position="484"/>
    </location>
</feature>
<dbReference type="InterPro" id="IPR013745">
    <property type="entry name" value="Bit61/PRR5"/>
</dbReference>
<dbReference type="EMBL" id="JAHRIO010010395">
    <property type="protein sequence ID" value="MEQ2161233.1"/>
    <property type="molecule type" value="Genomic_DNA"/>
</dbReference>
<keyword evidence="5" id="KW-1185">Reference proteome</keyword>
<feature type="transmembrane region" description="Helical" evidence="3">
    <location>
        <begin position="91"/>
        <end position="119"/>
    </location>
</feature>
<organism evidence="4 5">
    <name type="scientific">Goodea atripinnis</name>
    <dbReference type="NCBI Taxonomy" id="208336"/>
    <lineage>
        <taxon>Eukaryota</taxon>
        <taxon>Metazoa</taxon>
        <taxon>Chordata</taxon>
        <taxon>Craniata</taxon>
        <taxon>Vertebrata</taxon>
        <taxon>Euteleostomi</taxon>
        <taxon>Actinopterygii</taxon>
        <taxon>Neopterygii</taxon>
        <taxon>Teleostei</taxon>
        <taxon>Neoteleostei</taxon>
        <taxon>Acanthomorphata</taxon>
        <taxon>Ovalentaria</taxon>
        <taxon>Atherinomorphae</taxon>
        <taxon>Cyprinodontiformes</taxon>
        <taxon>Goodeidae</taxon>
        <taxon>Goodea</taxon>
    </lineage>
</organism>
<gene>
    <name evidence="4" type="ORF">GOODEAATRI_007737</name>
</gene>
<evidence type="ECO:0000256" key="1">
    <source>
        <dbReference type="ARBA" id="ARBA00010453"/>
    </source>
</evidence>
<dbReference type="Proteomes" id="UP001476798">
    <property type="component" value="Unassembled WGS sequence"/>
</dbReference>
<protein>
    <submittedName>
        <fullName evidence="4">Uncharacterized protein</fullName>
    </submittedName>
</protein>
<sequence>MRGRSDPSSFTLSPARRGAQTGVEKLEEPPADEPRTAEASSHLYMTASSHRERHDGIRNAVRLCLLQCFIRTAIRLPSPPLRAVTSTATALGLLTLQVLGICALHKYLFASMVVFHLIVFPLHMSAHWVTFFLVCPLSSLNVFLMRTLHRLKLMSSPSLSELGKSEKSSPEDRGEKQKRAGANATWNRSEVTRLSGRDLGLLFLRCSLHAAGHLSPSAGEQTLEESACFVWVFFVEISCNLSFLGGAYYGLIPCFLQGKEPSVRQLALLHFRNTIVLSVKLEDALSRPRARVPPSVTQMLLILQRVPWGWPKSADQPSKNPVVRSKSYNIPLLLTPVAEYDPDPSSVSRIVQAGATAMDLALSSPSILHSSGALHGTEATTTVTDLMNVYGNTSVENGKQILIHFCKKIVEMAGRCKPDFDPRDEEKSIKRRLWYLTALLLKLAFCLTLCFRLEKLTNIWVSVVCVPLWLLLGGALLELGYSVFHYRTD</sequence>
<feature type="region of interest" description="Disordered" evidence="2">
    <location>
        <begin position="1"/>
        <end position="39"/>
    </location>
</feature>
<feature type="region of interest" description="Disordered" evidence="2">
    <location>
        <begin position="160"/>
        <end position="184"/>
    </location>
</feature>
<dbReference type="PANTHER" id="PTHR32428:SF4">
    <property type="entry name" value="PROLINE-RICH PROTEIN 5"/>
    <property type="match status" value="1"/>
</dbReference>